<name>H1PVT3_9FUSO</name>
<accession>H1PVT3</accession>
<protein>
    <submittedName>
        <fullName evidence="1">Uncharacterized protein</fullName>
    </submittedName>
</protein>
<evidence type="ECO:0000313" key="2">
    <source>
        <dbReference type="Proteomes" id="UP000003233"/>
    </source>
</evidence>
<evidence type="ECO:0000313" key="1">
    <source>
        <dbReference type="EMBL" id="EHO79787.1"/>
    </source>
</evidence>
<dbReference type="RefSeq" id="WP_008698263.1">
    <property type="nucleotide sequence ID" value="NZ_KE161009.1"/>
</dbReference>
<sequence>MKLKKCEKGYLVHINGLSDTIIVKSWSEALEIAWRLGGGKV</sequence>
<dbReference type="EMBL" id="AGWJ02000023">
    <property type="protein sequence ID" value="EHO79787.1"/>
    <property type="molecule type" value="Genomic_DNA"/>
</dbReference>
<organism evidence="1 2">
    <name type="scientific">Fusobacterium ulcerans 12-1B</name>
    <dbReference type="NCBI Taxonomy" id="457404"/>
    <lineage>
        <taxon>Bacteria</taxon>
        <taxon>Fusobacteriati</taxon>
        <taxon>Fusobacteriota</taxon>
        <taxon>Fusobacteriia</taxon>
        <taxon>Fusobacteriales</taxon>
        <taxon>Fusobacteriaceae</taxon>
        <taxon>Fusobacterium</taxon>
    </lineage>
</organism>
<dbReference type="HOGENOM" id="CLU_3270503_0_0_0"/>
<dbReference type="AlphaFoldDB" id="H1PVT3"/>
<gene>
    <name evidence="1" type="ORF">HMPREF0402_02526</name>
</gene>
<dbReference type="PATRIC" id="fig|457404.5.peg.2625"/>
<keyword evidence="2" id="KW-1185">Reference proteome</keyword>
<proteinExistence type="predicted"/>
<reference evidence="1 2" key="1">
    <citation type="submission" date="2012-07" db="EMBL/GenBank/DDBJ databases">
        <title>The Genome Sequence of Fusobacterium ulcerans 12_1B.</title>
        <authorList>
            <consortium name="The Broad Institute Genome Sequencing Platform"/>
            <person name="Earl A."/>
            <person name="Ward D."/>
            <person name="Feldgarden M."/>
            <person name="Gevers D."/>
            <person name="Strauss J."/>
            <person name="Ambrose C.E."/>
            <person name="Allen-Vercoe E."/>
            <person name="Walker B."/>
            <person name="Young S.K."/>
            <person name="Zeng Q."/>
            <person name="Gargeya S."/>
            <person name="Fitzgerald M."/>
            <person name="Haas B."/>
            <person name="Abouelleil A."/>
            <person name="Alvarado L."/>
            <person name="Arachchi H.M."/>
            <person name="Berlin A.M."/>
            <person name="Chapman S.B."/>
            <person name="Goldberg J."/>
            <person name="Griggs A."/>
            <person name="Gujja S."/>
            <person name="Hansen M."/>
            <person name="Howarth C."/>
            <person name="Imamovic A."/>
            <person name="Larimer J."/>
            <person name="McCowen C."/>
            <person name="Montmayeur A."/>
            <person name="Murphy C."/>
            <person name="Neiman D."/>
            <person name="Pearson M."/>
            <person name="Priest M."/>
            <person name="Roberts A."/>
            <person name="Saif S."/>
            <person name="Shea T."/>
            <person name="Sisk P."/>
            <person name="Sykes S."/>
            <person name="Wortman J."/>
            <person name="Nusbaum C."/>
            <person name="Birren B."/>
        </authorList>
    </citation>
    <scope>NUCLEOTIDE SEQUENCE [LARGE SCALE GENOMIC DNA]</scope>
    <source>
        <strain evidence="1 2">12_1B</strain>
    </source>
</reference>
<dbReference type="Proteomes" id="UP000003233">
    <property type="component" value="Unassembled WGS sequence"/>
</dbReference>
<dbReference type="BioCyc" id="FSP457404-HMP:GTSQ-2552-MONOMER"/>
<comment type="caution">
    <text evidence="1">The sequence shown here is derived from an EMBL/GenBank/DDBJ whole genome shotgun (WGS) entry which is preliminary data.</text>
</comment>